<reference evidence="2 3" key="2">
    <citation type="journal article" date="2013" name="PLoS Genet.">
        <title>Comparative genome structure, secondary metabolite, and effector coding capacity across Cochliobolus pathogens.</title>
        <authorList>
            <person name="Condon B.J."/>
            <person name="Leng Y."/>
            <person name="Wu D."/>
            <person name="Bushley K.E."/>
            <person name="Ohm R.A."/>
            <person name="Otillar R."/>
            <person name="Martin J."/>
            <person name="Schackwitz W."/>
            <person name="Grimwood J."/>
            <person name="MohdZainudin N."/>
            <person name="Xue C."/>
            <person name="Wang R."/>
            <person name="Manning V.A."/>
            <person name="Dhillon B."/>
            <person name="Tu Z.J."/>
            <person name="Steffenson B.J."/>
            <person name="Salamov A."/>
            <person name="Sun H."/>
            <person name="Lowry S."/>
            <person name="LaButti K."/>
            <person name="Han J."/>
            <person name="Copeland A."/>
            <person name="Lindquist E."/>
            <person name="Barry K."/>
            <person name="Schmutz J."/>
            <person name="Baker S.E."/>
            <person name="Ciuffetti L.M."/>
            <person name="Grigoriev I.V."/>
            <person name="Zhong S."/>
            <person name="Turgeon B.G."/>
        </authorList>
    </citation>
    <scope>NUCLEOTIDE SEQUENCE [LARGE SCALE GENOMIC DNA]</scope>
    <source>
        <strain evidence="3">28A</strain>
    </source>
</reference>
<evidence type="ECO:0000313" key="2">
    <source>
        <dbReference type="EMBL" id="EOA83875.1"/>
    </source>
</evidence>
<evidence type="ECO:0000313" key="3">
    <source>
        <dbReference type="Proteomes" id="UP000016935"/>
    </source>
</evidence>
<dbReference type="eggNOG" id="ENOG502SRDH">
    <property type="taxonomic scope" value="Eukaryota"/>
</dbReference>
<evidence type="ECO:0000256" key="1">
    <source>
        <dbReference type="SAM" id="MobiDB-lite"/>
    </source>
</evidence>
<dbReference type="GeneID" id="19401181"/>
<organism evidence="2 3">
    <name type="scientific">Exserohilum turcicum (strain 28A)</name>
    <name type="common">Northern leaf blight fungus</name>
    <name type="synonym">Setosphaeria turcica</name>
    <dbReference type="NCBI Taxonomy" id="671987"/>
    <lineage>
        <taxon>Eukaryota</taxon>
        <taxon>Fungi</taxon>
        <taxon>Dikarya</taxon>
        <taxon>Ascomycota</taxon>
        <taxon>Pezizomycotina</taxon>
        <taxon>Dothideomycetes</taxon>
        <taxon>Pleosporomycetidae</taxon>
        <taxon>Pleosporales</taxon>
        <taxon>Pleosporineae</taxon>
        <taxon>Pleosporaceae</taxon>
        <taxon>Exserohilum</taxon>
    </lineage>
</organism>
<feature type="compositionally biased region" description="Polar residues" evidence="1">
    <location>
        <begin position="359"/>
        <end position="368"/>
    </location>
</feature>
<dbReference type="Proteomes" id="UP000016935">
    <property type="component" value="Unassembled WGS sequence"/>
</dbReference>
<gene>
    <name evidence="2" type="ORF">SETTUDRAFT_172486</name>
</gene>
<sequence length="1128" mass="125261">MTWWRRDSTISPVQRYAQRLLRSHEAALRTRGFSRTPSKAAQHEDDKGSNRPAGMSNLEWMQSQHYQRWRKRLMEDPYHVLFGASNDMLNGKGLKDWEWISNTFPKWMLREMDGHEDATQQPKRDKDSNPSARFPKKVEINNDEPSAPGKRDSYFPQPTIRATRIDRDDFGGIVSPSDLRRPREQPDFPVSVEIKEAEIEFSSKPSASLPPADPPQVINLSPPTPPKSIQSFSDYIAQTKSKAANEIKQSIQPTVVKDESFMDGFLADEPTVSTPSITSSWRETALQRRSLESSSTKSEASKEPLETMPTAQENETMLSSPVADERSATQTVNQMIPAEVVNEGQDLPPVNETDKPQTIAPTARTTSEKLSQLPEDDLDFLSAADIRASMGARKSKILSDEQKKSARENLERSFADAHAKGDEVHPMIESKIINDQFVRRTERKMRFSDVSKEINDPASGRETDTTSNLASENQLESSIERMKSWLEQGGAMFANYFWQDPTEEADAKKTRLFFDKVLARVRKGRTAMKQVIEDLETDIPSSKQLLRRMKTDEDVLDSAIHALRQRSGSDKIQPLSPRKVRAIQSLRLKYQDTDNDLSKAYAALDEIGKSDAAKNVSLAFKRRLVIGSKIIQKNAHLTRYLIWSLQARLEDPEIDRSMLANYKAVANSLLTLRDTQMALSRLVDRAMLVYGVEPQTVEKLDFLNQTGLDISTEHGQKSASDATASMTPIDKAQLRAKIAAEERLANEVDAQKSAMRGLSDDGYVRGPNTAANKSFEGRGPLDHSLYRPFGTVLESLGSELPSRVEASKPEEEGPKTYNDAELVAEVQKAYEDTYGPISVGHQQLTDAADKVKQEQENDVKKFEMLKDDPTTGEDALLQVNDTQISETIATKPDATADAIPQAVQDDAATAQAAPSTETATSTRQSNETLPDSTPDTSTTANSSHPSIAHLPTHYTILIHDAETNSVSLTTSTSPPPRDTSPFIPLHSALSTLHSPSKFMPYITPNLEIVTAKPDMLILRDAVPPSGAPSFQSMESSANPDGEIQQQRIINPIDGTTRLSPTGYVGPEENREQLEREFDERRREAERRASAEGAERKRGGKGAGVVKTAIWAAATCYVVGVLGELVGSM</sequence>
<dbReference type="HOGENOM" id="CLU_278613_0_0_1"/>
<keyword evidence="3" id="KW-1185">Reference proteome</keyword>
<dbReference type="RefSeq" id="XP_008028340.1">
    <property type="nucleotide sequence ID" value="XM_008030149.1"/>
</dbReference>
<feature type="compositionally biased region" description="Basic and acidic residues" evidence="1">
    <location>
        <begin position="1067"/>
        <end position="1096"/>
    </location>
</feature>
<feature type="region of interest" description="Disordered" evidence="1">
    <location>
        <begin position="905"/>
        <end position="947"/>
    </location>
</feature>
<feature type="region of interest" description="Disordered" evidence="1">
    <location>
        <begin position="28"/>
        <end position="57"/>
    </location>
</feature>
<dbReference type="AlphaFoldDB" id="R0IF02"/>
<protein>
    <submittedName>
        <fullName evidence="2">Uncharacterized protein</fullName>
    </submittedName>
</protein>
<dbReference type="OrthoDB" id="3946750at2759"/>
<feature type="region of interest" description="Disordered" evidence="1">
    <location>
        <begin position="201"/>
        <end position="230"/>
    </location>
</feature>
<proteinExistence type="predicted"/>
<feature type="compositionally biased region" description="Basic and acidic residues" evidence="1">
    <location>
        <begin position="448"/>
        <end position="464"/>
    </location>
</feature>
<feature type="region of interest" description="Disordered" evidence="1">
    <location>
        <begin position="448"/>
        <end position="474"/>
    </location>
</feature>
<feature type="compositionally biased region" description="Polar residues" evidence="1">
    <location>
        <begin position="465"/>
        <end position="474"/>
    </location>
</feature>
<feature type="compositionally biased region" description="Basic and acidic residues" evidence="1">
    <location>
        <begin position="115"/>
        <end position="128"/>
    </location>
</feature>
<feature type="region of interest" description="Disordered" evidence="1">
    <location>
        <begin position="1053"/>
        <end position="1099"/>
    </location>
</feature>
<feature type="compositionally biased region" description="Polar residues" evidence="1">
    <location>
        <begin position="271"/>
        <end position="282"/>
    </location>
</feature>
<feature type="region of interest" description="Disordered" evidence="1">
    <location>
        <begin position="115"/>
        <end position="156"/>
    </location>
</feature>
<accession>R0IF02</accession>
<dbReference type="STRING" id="671987.R0IF02"/>
<dbReference type="EMBL" id="KB908814">
    <property type="protein sequence ID" value="EOA83875.1"/>
    <property type="molecule type" value="Genomic_DNA"/>
</dbReference>
<feature type="region of interest" description="Disordered" evidence="1">
    <location>
        <begin position="344"/>
        <end position="368"/>
    </location>
</feature>
<feature type="compositionally biased region" description="Polar residues" evidence="1">
    <location>
        <begin position="309"/>
        <end position="319"/>
    </location>
</feature>
<reference evidence="2 3" key="1">
    <citation type="journal article" date="2012" name="PLoS Pathog.">
        <title>Diverse lifestyles and strategies of plant pathogenesis encoded in the genomes of eighteen Dothideomycetes fungi.</title>
        <authorList>
            <person name="Ohm R.A."/>
            <person name="Feau N."/>
            <person name="Henrissat B."/>
            <person name="Schoch C.L."/>
            <person name="Horwitz B.A."/>
            <person name="Barry K.W."/>
            <person name="Condon B.J."/>
            <person name="Copeland A.C."/>
            <person name="Dhillon B."/>
            <person name="Glaser F."/>
            <person name="Hesse C.N."/>
            <person name="Kosti I."/>
            <person name="LaButti K."/>
            <person name="Lindquist E.A."/>
            <person name="Lucas S."/>
            <person name="Salamov A.A."/>
            <person name="Bradshaw R.E."/>
            <person name="Ciuffetti L."/>
            <person name="Hamelin R.C."/>
            <person name="Kema G.H.J."/>
            <person name="Lawrence C."/>
            <person name="Scott J.A."/>
            <person name="Spatafora J.W."/>
            <person name="Turgeon B.G."/>
            <person name="de Wit P.J.G.M."/>
            <person name="Zhong S."/>
            <person name="Goodwin S.B."/>
            <person name="Grigoriev I.V."/>
        </authorList>
    </citation>
    <scope>NUCLEOTIDE SEQUENCE [LARGE SCALE GENOMIC DNA]</scope>
    <source>
        <strain evidence="3">28A</strain>
    </source>
</reference>
<feature type="region of interest" description="Disordered" evidence="1">
    <location>
        <begin position="268"/>
        <end position="326"/>
    </location>
</feature>
<name>R0IF02_EXST2</name>
<feature type="compositionally biased region" description="Low complexity" evidence="1">
    <location>
        <begin position="930"/>
        <end position="939"/>
    </location>
</feature>
<feature type="compositionally biased region" description="Low complexity" evidence="1">
    <location>
        <begin position="905"/>
        <end position="922"/>
    </location>
</feature>